<dbReference type="SUPFAM" id="SSF53244">
    <property type="entry name" value="MurD-like peptide ligases, peptide-binding domain"/>
    <property type="match status" value="1"/>
</dbReference>
<dbReference type="AlphaFoldDB" id="J9F703"/>
<dbReference type="PANTHER" id="PTHR43024:SF1">
    <property type="entry name" value="UDP-N-ACETYLMURAMOYL-TRIPEPTIDE--D-ALANYL-D-ALANINE LIGASE"/>
    <property type="match status" value="1"/>
</dbReference>
<comment type="caution">
    <text evidence="14">The sequence shown here is derived from an EMBL/GenBank/DDBJ whole genome shotgun (WGS) entry which is preliminary data.</text>
</comment>
<keyword evidence="6" id="KW-0133">Cell shape</keyword>
<keyword evidence="9" id="KW-0961">Cell wall biogenesis/degradation</keyword>
<keyword evidence="2 14" id="KW-0436">Ligase</keyword>
<organism evidence="14">
    <name type="scientific">gut metagenome</name>
    <dbReference type="NCBI Taxonomy" id="749906"/>
    <lineage>
        <taxon>unclassified sequences</taxon>
        <taxon>metagenomes</taxon>
        <taxon>organismal metagenomes</taxon>
    </lineage>
</organism>
<dbReference type="SUPFAM" id="SSF53623">
    <property type="entry name" value="MurD-like peptide ligases, catalytic domain"/>
    <property type="match status" value="1"/>
</dbReference>
<gene>
    <name evidence="14" type="ORF">EVA_21644</name>
</gene>
<evidence type="ECO:0000256" key="3">
    <source>
        <dbReference type="ARBA" id="ARBA00022618"/>
    </source>
</evidence>
<evidence type="ECO:0000259" key="11">
    <source>
        <dbReference type="Pfam" id="PF01225"/>
    </source>
</evidence>
<sequence>MEISELYQIFSQHPTITTDTRDCTPGSLFFALKGTSFNGNAFAQQALDSGCAYAVVDDPSVVSDERMLLVDDVLHTMQDLAAYHRRQLGLPVLQITGTNGKTTTKELVAAVLAKKYNVLYTQGNFNNHIGVPKTLLRLTAEHEFAVIETGANHPGEIAELSRIVQANCGLITNVGMAHLEGFGSFEGVVQTKGELYADLKQRAGSFIFLHADNPHLTRIAEGLHAVTYGQPEKGYDVEGEVLAATPFLAIRWRKPGCEWHEVQMQLIGTYNVDNALAAVAVGLHFGVAPEKIDAALAHYKPTNNRSEWVKTDRNDLIVDAYNANPTSMKAALDNFHTIQHAHKMVILGEMRELGAASVEAHQHIVDQLLAMPELAADKVWLVGESFRPFASTFRHFPSVEEVKQELQAHPVSERLVLIKGSNGTRLFQLMKEQVL</sequence>
<dbReference type="EMBL" id="AMCI01008960">
    <property type="protein sequence ID" value="EJW90248.1"/>
    <property type="molecule type" value="Genomic_DNA"/>
</dbReference>
<evidence type="ECO:0000256" key="10">
    <source>
        <dbReference type="ARBA" id="ARBA00031461"/>
    </source>
</evidence>
<dbReference type="Pfam" id="PF02875">
    <property type="entry name" value="Mur_ligase_C"/>
    <property type="match status" value="1"/>
</dbReference>
<dbReference type="InterPro" id="IPR051046">
    <property type="entry name" value="MurCDEF_CellWall_CoF430Synth"/>
</dbReference>
<dbReference type="InterPro" id="IPR036615">
    <property type="entry name" value="Mur_ligase_C_dom_sf"/>
</dbReference>
<dbReference type="InterPro" id="IPR035911">
    <property type="entry name" value="MurE/MurF_N"/>
</dbReference>
<name>J9F703_9ZZZZ</name>
<dbReference type="Pfam" id="PF08245">
    <property type="entry name" value="Mur_ligase_M"/>
    <property type="match status" value="1"/>
</dbReference>
<dbReference type="GO" id="GO:0005524">
    <property type="term" value="F:ATP binding"/>
    <property type="evidence" value="ECO:0007669"/>
    <property type="project" value="UniProtKB-KW"/>
</dbReference>
<evidence type="ECO:0000256" key="7">
    <source>
        <dbReference type="ARBA" id="ARBA00022984"/>
    </source>
</evidence>
<dbReference type="Gene3D" id="3.40.1190.10">
    <property type="entry name" value="Mur-like, catalytic domain"/>
    <property type="match status" value="1"/>
</dbReference>
<evidence type="ECO:0000256" key="4">
    <source>
        <dbReference type="ARBA" id="ARBA00022741"/>
    </source>
</evidence>
<dbReference type="InterPro" id="IPR005863">
    <property type="entry name" value="UDP-N-AcMur_synth"/>
</dbReference>
<keyword evidence="4" id="KW-0547">Nucleotide-binding</keyword>
<dbReference type="GO" id="GO:0008360">
    <property type="term" value="P:regulation of cell shape"/>
    <property type="evidence" value="ECO:0007669"/>
    <property type="project" value="UniProtKB-KW"/>
</dbReference>
<accession>J9F703</accession>
<dbReference type="Gene3D" id="3.90.190.20">
    <property type="entry name" value="Mur ligase, C-terminal domain"/>
    <property type="match status" value="1"/>
</dbReference>
<dbReference type="HAMAP" id="MF_02019">
    <property type="entry name" value="MurF"/>
    <property type="match status" value="1"/>
</dbReference>
<dbReference type="GO" id="GO:0051301">
    <property type="term" value="P:cell division"/>
    <property type="evidence" value="ECO:0007669"/>
    <property type="project" value="UniProtKB-KW"/>
</dbReference>
<evidence type="ECO:0000256" key="2">
    <source>
        <dbReference type="ARBA" id="ARBA00022598"/>
    </source>
</evidence>
<feature type="domain" description="Mur ligase central" evidence="13">
    <location>
        <begin position="95"/>
        <end position="281"/>
    </location>
</feature>
<evidence type="ECO:0000256" key="5">
    <source>
        <dbReference type="ARBA" id="ARBA00022840"/>
    </source>
</evidence>
<keyword evidence="5" id="KW-0067">ATP-binding</keyword>
<dbReference type="PANTHER" id="PTHR43024">
    <property type="entry name" value="UDP-N-ACETYLMURAMOYL-TRIPEPTIDE--D-ALANYL-D-ALANINE LIGASE"/>
    <property type="match status" value="1"/>
</dbReference>
<dbReference type="GO" id="GO:0047480">
    <property type="term" value="F:UDP-N-acetylmuramoyl-tripeptide-D-alanyl-D-alanine ligase activity"/>
    <property type="evidence" value="ECO:0007669"/>
    <property type="project" value="InterPro"/>
</dbReference>
<proteinExistence type="inferred from homology"/>
<evidence type="ECO:0000256" key="1">
    <source>
        <dbReference type="ARBA" id="ARBA00022490"/>
    </source>
</evidence>
<dbReference type="Gene3D" id="3.40.1390.10">
    <property type="entry name" value="MurE/MurF, N-terminal domain"/>
    <property type="match status" value="1"/>
</dbReference>
<dbReference type="GO" id="GO:0071555">
    <property type="term" value="P:cell wall organization"/>
    <property type="evidence" value="ECO:0007669"/>
    <property type="project" value="UniProtKB-KW"/>
</dbReference>
<keyword evidence="8" id="KW-0131">Cell cycle</keyword>
<dbReference type="InterPro" id="IPR000713">
    <property type="entry name" value="Mur_ligase_N"/>
</dbReference>
<keyword evidence="3" id="KW-0132">Cell division</keyword>
<keyword evidence="7" id="KW-0573">Peptidoglycan synthesis</keyword>
<evidence type="ECO:0000256" key="8">
    <source>
        <dbReference type="ARBA" id="ARBA00023306"/>
    </source>
</evidence>
<reference evidence="14" key="1">
    <citation type="journal article" date="2012" name="PLoS ONE">
        <title>Gene sets for utilization of primary and secondary nutrition supplies in the distal gut of endangered iberian lynx.</title>
        <authorList>
            <person name="Alcaide M."/>
            <person name="Messina E."/>
            <person name="Richter M."/>
            <person name="Bargiela R."/>
            <person name="Peplies J."/>
            <person name="Huws S.A."/>
            <person name="Newbold C.J."/>
            <person name="Golyshin P.N."/>
            <person name="Simon M.A."/>
            <person name="Lopez G."/>
            <person name="Yakimov M.M."/>
            <person name="Ferrer M."/>
        </authorList>
    </citation>
    <scope>NUCLEOTIDE SEQUENCE</scope>
</reference>
<evidence type="ECO:0000256" key="9">
    <source>
        <dbReference type="ARBA" id="ARBA00023316"/>
    </source>
</evidence>
<dbReference type="InterPro" id="IPR004101">
    <property type="entry name" value="Mur_ligase_C"/>
</dbReference>
<evidence type="ECO:0000259" key="12">
    <source>
        <dbReference type="Pfam" id="PF02875"/>
    </source>
</evidence>
<dbReference type="GO" id="GO:0009252">
    <property type="term" value="P:peptidoglycan biosynthetic process"/>
    <property type="evidence" value="ECO:0007669"/>
    <property type="project" value="UniProtKB-KW"/>
</dbReference>
<protein>
    <recommendedName>
        <fullName evidence="10">UDP-MurNAc-pentapeptide synthetase</fullName>
    </recommendedName>
</protein>
<dbReference type="InterPro" id="IPR013221">
    <property type="entry name" value="Mur_ligase_cen"/>
</dbReference>
<evidence type="ECO:0000313" key="14">
    <source>
        <dbReference type="EMBL" id="EJW90248.1"/>
    </source>
</evidence>
<evidence type="ECO:0000256" key="6">
    <source>
        <dbReference type="ARBA" id="ARBA00022960"/>
    </source>
</evidence>
<dbReference type="Pfam" id="PF01225">
    <property type="entry name" value="Mur_ligase"/>
    <property type="match status" value="1"/>
</dbReference>
<dbReference type="InterPro" id="IPR036565">
    <property type="entry name" value="Mur-like_cat_sf"/>
</dbReference>
<keyword evidence="1" id="KW-0963">Cytoplasm</keyword>
<evidence type="ECO:0000259" key="13">
    <source>
        <dbReference type="Pfam" id="PF08245"/>
    </source>
</evidence>
<dbReference type="NCBIfam" id="TIGR01143">
    <property type="entry name" value="murF"/>
    <property type="match status" value="1"/>
</dbReference>
<feature type="domain" description="Mur ligase N-terminal catalytic" evidence="11">
    <location>
        <begin position="16"/>
        <end position="63"/>
    </location>
</feature>
<dbReference type="SUPFAM" id="SSF63418">
    <property type="entry name" value="MurE/MurF N-terminal domain"/>
    <property type="match status" value="1"/>
</dbReference>
<feature type="domain" description="Mur ligase C-terminal" evidence="12">
    <location>
        <begin position="305"/>
        <end position="421"/>
    </location>
</feature>